<feature type="compositionally biased region" description="Basic and acidic residues" evidence="1">
    <location>
        <begin position="1418"/>
        <end position="1433"/>
    </location>
</feature>
<dbReference type="RefSeq" id="XP_034234194.1">
    <property type="nucleotide sequence ID" value="XM_034378303.1"/>
</dbReference>
<feature type="region of interest" description="Disordered" evidence="1">
    <location>
        <begin position="987"/>
        <end position="1014"/>
    </location>
</feature>
<feature type="compositionally biased region" description="Acidic residues" evidence="1">
    <location>
        <begin position="1304"/>
        <end position="1314"/>
    </location>
</feature>
<feature type="region of interest" description="Disordered" evidence="1">
    <location>
        <begin position="880"/>
        <end position="974"/>
    </location>
</feature>
<dbReference type="PANTHER" id="PTHR35711">
    <property type="entry name" value="EXPRESSED PROTEIN"/>
    <property type="match status" value="1"/>
</dbReference>
<feature type="compositionally biased region" description="Low complexity" evidence="1">
    <location>
        <begin position="201"/>
        <end position="215"/>
    </location>
</feature>
<feature type="compositionally biased region" description="Basic and acidic residues" evidence="1">
    <location>
        <begin position="987"/>
        <end position="997"/>
    </location>
</feature>
<feature type="compositionally biased region" description="Low complexity" evidence="1">
    <location>
        <begin position="1215"/>
        <end position="1231"/>
    </location>
</feature>
<feature type="compositionally biased region" description="Pro residues" evidence="1">
    <location>
        <begin position="1204"/>
        <end position="1214"/>
    </location>
</feature>
<feature type="compositionally biased region" description="Low complexity" evidence="1">
    <location>
        <begin position="897"/>
        <end position="908"/>
    </location>
</feature>
<sequence>MAGMAQDDDMSFSDWSAHLDSLSADSNHCWLPAYGLQPPIDQGPAQQQFLFLETIQEETSDDLRSESSRSSHAGWPESDSDAGSVIHIAATYNGEDHHATNGPSSWSGSERDLAVPPKRRRQDDGWGTGVALSRSSSLIAFESLERRLSEEEEALTGTGLATGIAAFRTTATLRPFDWNDSASPSASDEDSEDDDQDSDDSLLQSFNSSRGSFRSSAGSERLRSFRSLDSLSLLQSTSGGTVNSGGAAYLSRPCQDLSLSSEGDAAAAAGGGGGDDVFEPRFCLGRQERSHSLSPKPSLRSLLDATYSLSDHEDHEDMDQHVMDAMDAAMEDMDKHMDHSAAMTRDDFLDGPDEASSVHHSSSSSSSSSSDSSGNDDVIAMLPVANVAESTPGSGRTQRSAENLSEDSGFGEHAALPTGKRLTVCPILEDDVVDDDSCSSSCYSACSSSSGGGRKKTDEVNLEWGASDAKFSAGWHRSAPDLLVCSLAAVADAHPLSEHPDKHPVVPVGLLAGPPTMASTPDLAGLGATKQQQLHDEGLSKALSTGTALGATATSKGVHFCPVVAEVSWRDSYSDVDDEDEEDIDETDGPRSDREDDDEEDEDEDHEDEEEVHQGVAYKLQVAGVVADVHRQAKQTTAAAPQPDSASPAAAGPAGPHRAQAKPSVTSMAAPKPQALPPGAGSATTSPASSPASSPATSPTSSPKKTSRFGDFFQRFSLRRLSGRHHDHAKKLTRSKSAPTSPPPGATKQQGTNTQSAPPYEDVRIIPLHPTPEELEPHAVHHHHHQLSLHRDASPGGMLSAGSQDNNSRAKSMEFLLDRRNQEAVQPPENALQGLQGRVLSEHELRVQRSLQQLNVPDWYKNSSRPAEGFLLKRGSDATSVAGRRGAGGWPGLGVKTTSLSSLRSPTTAVRLGSSPSPPPAAFTRWSSSRLHSAGSASATPSTSPCGSARSSFNHRQPYLGWRSQERLSGTPRTPAERLAQGLLEQREHQRQQERLRGSSQLQSSSPNLSDVRSSIKEVTSAIVHYVSAANDPGSNTDVRLAGHSPAPSTATNTSRDREDHPRSHSGHSNQRVCWIESSFVGSRPIEQPQTPEEGSVSTSPLPVHHQDLYLDLKQRNSSCATGASGTLPSNGPATVPGHGHGAHQSHGVAAAAAGTAAEVESPASPVAAAASGPCGPCGLNAVVSRPSPSSTTMEDVLDSLLGLPPPSRSPSPGPNTNTASNASNGSSSSQQVSCTAATAVTQVQVQSAQHQGHQGHQASLRTCADIRPDPAGSASAGEGGEGLEHPAHPAHPAARWRGVDGHPEEEEEADDGPEPAGWEAADLAGVEPAAGASSRASKVAEDLPGWDSAPPCEAREDFEDCEAPPGWQGKAVVGVVAEEGSDSDDAREEAEFGAALLSLPLDAPNTRSTSTPRRRRSESSALEHADRGEGRRHSLGPAK</sequence>
<feature type="non-terminal residue" evidence="3">
    <location>
        <position position="1440"/>
    </location>
</feature>
<feature type="compositionally biased region" description="Low complexity" evidence="1">
    <location>
        <begin position="634"/>
        <end position="658"/>
    </location>
</feature>
<feature type="compositionally biased region" description="Polar residues" evidence="1">
    <location>
        <begin position="388"/>
        <end position="403"/>
    </location>
</feature>
<feature type="region of interest" description="Disordered" evidence="1">
    <location>
        <begin position="95"/>
        <end position="129"/>
    </location>
</feature>
<organism evidence="3">
    <name type="scientific">Thrips palmi</name>
    <name type="common">Melon thrips</name>
    <dbReference type="NCBI Taxonomy" id="161013"/>
    <lineage>
        <taxon>Eukaryota</taxon>
        <taxon>Metazoa</taxon>
        <taxon>Ecdysozoa</taxon>
        <taxon>Arthropoda</taxon>
        <taxon>Hexapoda</taxon>
        <taxon>Insecta</taxon>
        <taxon>Pterygota</taxon>
        <taxon>Neoptera</taxon>
        <taxon>Paraneoptera</taxon>
        <taxon>Thysanoptera</taxon>
        <taxon>Terebrantia</taxon>
        <taxon>Thripoidea</taxon>
        <taxon>Thripidae</taxon>
        <taxon>Thrips</taxon>
    </lineage>
</organism>
<proteinExistence type="predicted"/>
<accession>A0A6P8ZIU1</accession>
<dbReference type="KEGG" id="tpal:117641165"/>
<dbReference type="InParanoid" id="A0A6P8ZIU1"/>
<dbReference type="PANTHER" id="PTHR35711:SF1">
    <property type="entry name" value="ECTODERMAL, ISOFORM F"/>
    <property type="match status" value="1"/>
</dbReference>
<feature type="region of interest" description="Disordered" evidence="1">
    <location>
        <begin position="176"/>
        <end position="215"/>
    </location>
</feature>
<feature type="region of interest" description="Disordered" evidence="1">
    <location>
        <begin position="58"/>
        <end position="81"/>
    </location>
</feature>
<feature type="region of interest" description="Disordered" evidence="1">
    <location>
        <begin position="1396"/>
        <end position="1440"/>
    </location>
</feature>
<feature type="compositionally biased region" description="Low complexity" evidence="1">
    <location>
        <begin position="1143"/>
        <end position="1157"/>
    </location>
</feature>
<feature type="region of interest" description="Disordered" evidence="1">
    <location>
        <begin position="571"/>
        <end position="764"/>
    </location>
</feature>
<feature type="region of interest" description="Disordered" evidence="1">
    <location>
        <begin position="345"/>
        <end position="413"/>
    </location>
</feature>
<feature type="region of interest" description="Disordered" evidence="1">
    <location>
        <begin position="1084"/>
        <end position="1103"/>
    </location>
</feature>
<evidence type="ECO:0000313" key="2">
    <source>
        <dbReference type="Proteomes" id="UP000515158"/>
    </source>
</evidence>
<protein>
    <submittedName>
        <fullName evidence="3">Uncharacterized protein LOC117641165</fullName>
    </submittedName>
</protein>
<feature type="compositionally biased region" description="Basic residues" evidence="1">
    <location>
        <begin position="717"/>
        <end position="734"/>
    </location>
</feature>
<feature type="region of interest" description="Disordered" evidence="1">
    <location>
        <begin position="1265"/>
        <end position="1368"/>
    </location>
</feature>
<dbReference type="OrthoDB" id="6431454at2759"/>
<gene>
    <name evidence="3" type="primary">LOC117641165</name>
</gene>
<evidence type="ECO:0000256" key="1">
    <source>
        <dbReference type="SAM" id="MobiDB-lite"/>
    </source>
</evidence>
<feature type="compositionally biased region" description="Acidic residues" evidence="1">
    <location>
        <begin position="187"/>
        <end position="200"/>
    </location>
</feature>
<feature type="compositionally biased region" description="Low complexity" evidence="1">
    <location>
        <begin position="358"/>
        <end position="373"/>
    </location>
</feature>
<feature type="compositionally biased region" description="Low complexity" evidence="1">
    <location>
        <begin position="998"/>
        <end position="1010"/>
    </location>
</feature>
<dbReference type="Proteomes" id="UP000515158">
    <property type="component" value="Unplaced"/>
</dbReference>
<feature type="region of interest" description="Disordered" evidence="1">
    <location>
        <begin position="1121"/>
        <end position="1157"/>
    </location>
</feature>
<reference evidence="3" key="1">
    <citation type="submission" date="2025-08" db="UniProtKB">
        <authorList>
            <consortium name="RefSeq"/>
        </authorList>
    </citation>
    <scope>IDENTIFICATION</scope>
    <source>
        <tissue evidence="3">Total insect</tissue>
    </source>
</reference>
<feature type="compositionally biased region" description="Acidic residues" evidence="1">
    <location>
        <begin position="574"/>
        <end position="587"/>
    </location>
</feature>
<feature type="region of interest" description="Disordered" evidence="1">
    <location>
        <begin position="1030"/>
        <end position="1073"/>
    </location>
</feature>
<feature type="compositionally biased region" description="Polar residues" evidence="1">
    <location>
        <begin position="1088"/>
        <end position="1101"/>
    </location>
</feature>
<feature type="region of interest" description="Disordered" evidence="1">
    <location>
        <begin position="777"/>
        <end position="808"/>
    </location>
</feature>
<feature type="compositionally biased region" description="Polar residues" evidence="1">
    <location>
        <begin position="747"/>
        <end position="757"/>
    </location>
</feature>
<evidence type="ECO:0000313" key="3">
    <source>
        <dbReference type="RefSeq" id="XP_034234194.1"/>
    </source>
</evidence>
<feature type="compositionally biased region" description="Low complexity" evidence="1">
    <location>
        <begin position="927"/>
        <end position="949"/>
    </location>
</feature>
<dbReference type="GeneID" id="117641165"/>
<name>A0A6P8ZIU1_THRPL</name>
<feature type="compositionally biased region" description="Acidic residues" evidence="1">
    <location>
        <begin position="595"/>
        <end position="611"/>
    </location>
</feature>
<feature type="compositionally biased region" description="Polar residues" evidence="1">
    <location>
        <begin position="1121"/>
        <end position="1133"/>
    </location>
</feature>
<keyword evidence="2" id="KW-1185">Reference proteome</keyword>
<feature type="region of interest" description="Disordered" evidence="1">
    <location>
        <begin position="1186"/>
        <end position="1231"/>
    </location>
</feature>
<feature type="compositionally biased region" description="Low complexity" evidence="1">
    <location>
        <begin position="677"/>
        <end position="704"/>
    </location>
</feature>